<sequence length="97" mass="10807">MALPMPPPPPPSLSHPAFHMPLNPTSNDCTLGAGGFHLRRHNLPDYHRPPTKAWKDPKGWVPESWSLPVGDGWSVAFSKDGKGYYWNVFEDYGQPGL</sequence>
<proteinExistence type="predicted"/>
<protein>
    <submittedName>
        <fullName evidence="1">Uncharacterized protein</fullName>
    </submittedName>
</protein>
<dbReference type="EMBL" id="CAJNNW010034922">
    <property type="protein sequence ID" value="CAE8724611.1"/>
    <property type="molecule type" value="Genomic_DNA"/>
</dbReference>
<name>A0A813LBI5_POLGL</name>
<evidence type="ECO:0000313" key="1">
    <source>
        <dbReference type="EMBL" id="CAE8724611.1"/>
    </source>
</evidence>
<organism evidence="1 2">
    <name type="scientific">Polarella glacialis</name>
    <name type="common">Dinoflagellate</name>
    <dbReference type="NCBI Taxonomy" id="89957"/>
    <lineage>
        <taxon>Eukaryota</taxon>
        <taxon>Sar</taxon>
        <taxon>Alveolata</taxon>
        <taxon>Dinophyceae</taxon>
        <taxon>Suessiales</taxon>
        <taxon>Suessiaceae</taxon>
        <taxon>Polarella</taxon>
    </lineage>
</organism>
<reference evidence="1" key="1">
    <citation type="submission" date="2021-02" db="EMBL/GenBank/DDBJ databases">
        <authorList>
            <person name="Dougan E. K."/>
            <person name="Rhodes N."/>
            <person name="Thang M."/>
            <person name="Chan C."/>
        </authorList>
    </citation>
    <scope>NUCLEOTIDE SEQUENCE</scope>
</reference>
<evidence type="ECO:0000313" key="2">
    <source>
        <dbReference type="Proteomes" id="UP000626109"/>
    </source>
</evidence>
<dbReference type="AlphaFoldDB" id="A0A813LBI5"/>
<gene>
    <name evidence="1" type="ORF">PGLA2088_LOCUS43784</name>
</gene>
<accession>A0A813LBI5</accession>
<comment type="caution">
    <text evidence="1">The sequence shown here is derived from an EMBL/GenBank/DDBJ whole genome shotgun (WGS) entry which is preliminary data.</text>
</comment>
<dbReference type="Proteomes" id="UP000626109">
    <property type="component" value="Unassembled WGS sequence"/>
</dbReference>